<accession>A0A4C1TCF9</accession>
<dbReference type="OrthoDB" id="7480340at2759"/>
<feature type="non-terminal residue" evidence="2">
    <location>
        <position position="1"/>
    </location>
</feature>
<evidence type="ECO:0000313" key="2">
    <source>
        <dbReference type="EMBL" id="GBP11138.1"/>
    </source>
</evidence>
<comment type="caution">
    <text evidence="2">The sequence shown here is derived from an EMBL/GenBank/DDBJ whole genome shotgun (WGS) entry which is preliminary data.</text>
</comment>
<dbReference type="Proteomes" id="UP000299102">
    <property type="component" value="Unassembled WGS sequence"/>
</dbReference>
<proteinExistence type="predicted"/>
<evidence type="ECO:0008006" key="4">
    <source>
        <dbReference type="Google" id="ProtNLM"/>
    </source>
</evidence>
<dbReference type="EMBL" id="BGZK01004832">
    <property type="protein sequence ID" value="GBP11138.1"/>
    <property type="molecule type" value="Genomic_DNA"/>
</dbReference>
<evidence type="ECO:0000256" key="1">
    <source>
        <dbReference type="SAM" id="MobiDB-lite"/>
    </source>
</evidence>
<organism evidence="2 3">
    <name type="scientific">Eumeta variegata</name>
    <name type="common">Bagworm moth</name>
    <name type="synonym">Eumeta japonica</name>
    <dbReference type="NCBI Taxonomy" id="151549"/>
    <lineage>
        <taxon>Eukaryota</taxon>
        <taxon>Metazoa</taxon>
        <taxon>Ecdysozoa</taxon>
        <taxon>Arthropoda</taxon>
        <taxon>Hexapoda</taxon>
        <taxon>Insecta</taxon>
        <taxon>Pterygota</taxon>
        <taxon>Neoptera</taxon>
        <taxon>Endopterygota</taxon>
        <taxon>Lepidoptera</taxon>
        <taxon>Glossata</taxon>
        <taxon>Ditrysia</taxon>
        <taxon>Tineoidea</taxon>
        <taxon>Psychidae</taxon>
        <taxon>Oiketicinae</taxon>
        <taxon>Eumeta</taxon>
    </lineage>
</organism>
<name>A0A4C1TCF9_EUMVA</name>
<keyword evidence="3" id="KW-1185">Reference proteome</keyword>
<feature type="region of interest" description="Disordered" evidence="1">
    <location>
        <begin position="1"/>
        <end position="46"/>
    </location>
</feature>
<sequence>EADLSKDLDRLTQGPDSKDASSGKTSSSTTNEFGTSHEHIHETSAKSTMLQTDSLGWIYLLRKDKLIEVCKENGILINAGCTVEYLRRQLSELIRTKRQRASSENLLRSLEQEVLSEADSPVAPSEILFHVPANKVSRDQPTDMEIQATVRRWNLTYQGGDDLMEFLERLEELVECYQFNCNQLLPSMLEILKDRALQWYRVKRGDIHTWTDFKTAAIRFFLPKRYLGQLEERIHQRKQGVKEKAII</sequence>
<dbReference type="AlphaFoldDB" id="A0A4C1TCF9"/>
<protein>
    <recommendedName>
        <fullName evidence="4">Retrotransposon gag domain-containing protein</fullName>
    </recommendedName>
</protein>
<evidence type="ECO:0000313" key="3">
    <source>
        <dbReference type="Proteomes" id="UP000299102"/>
    </source>
</evidence>
<feature type="compositionally biased region" description="Basic and acidic residues" evidence="1">
    <location>
        <begin position="35"/>
        <end position="44"/>
    </location>
</feature>
<feature type="compositionally biased region" description="Basic and acidic residues" evidence="1">
    <location>
        <begin position="1"/>
        <end position="21"/>
    </location>
</feature>
<reference evidence="2 3" key="1">
    <citation type="journal article" date="2019" name="Commun. Biol.">
        <title>The bagworm genome reveals a unique fibroin gene that provides high tensile strength.</title>
        <authorList>
            <person name="Kono N."/>
            <person name="Nakamura H."/>
            <person name="Ohtoshi R."/>
            <person name="Tomita M."/>
            <person name="Numata K."/>
            <person name="Arakawa K."/>
        </authorList>
    </citation>
    <scope>NUCLEOTIDE SEQUENCE [LARGE SCALE GENOMIC DNA]</scope>
</reference>
<gene>
    <name evidence="2" type="ORF">EVAR_60627_1</name>
</gene>